<dbReference type="PANTHER" id="PTHR36151:SF3">
    <property type="entry name" value="ER-BOUND OXYGENASE MPAB_MPAB'_RUBBER OXYGENASE CATALYTIC DOMAIN-CONTAINING PROTEIN"/>
    <property type="match status" value="1"/>
</dbReference>
<accession>A0A4R8SDI1</accession>
<dbReference type="EMBL" id="PECK01000006">
    <property type="protein sequence ID" value="TDZ93517.1"/>
    <property type="molecule type" value="Genomic_DNA"/>
</dbReference>
<dbReference type="Proteomes" id="UP000295685">
    <property type="component" value="Unassembled WGS sequence"/>
</dbReference>
<comment type="caution">
    <text evidence="3">The sequence shown here is derived from an EMBL/GenBank/DDBJ whole genome shotgun (WGS) entry which is preliminary data.</text>
</comment>
<dbReference type="OrthoDB" id="108890at2"/>
<dbReference type="Proteomes" id="UP000294844">
    <property type="component" value="Unassembled WGS sequence"/>
</dbReference>
<keyword evidence="5" id="KW-1185">Reference proteome</keyword>
<feature type="region of interest" description="Disordered" evidence="1">
    <location>
        <begin position="333"/>
        <end position="359"/>
    </location>
</feature>
<evidence type="ECO:0000313" key="3">
    <source>
        <dbReference type="EMBL" id="TDZ93517.1"/>
    </source>
</evidence>
<evidence type="ECO:0000259" key="2">
    <source>
        <dbReference type="Pfam" id="PF09995"/>
    </source>
</evidence>
<evidence type="ECO:0000256" key="1">
    <source>
        <dbReference type="SAM" id="MobiDB-lite"/>
    </source>
</evidence>
<dbReference type="InterPro" id="IPR018713">
    <property type="entry name" value="MPAB/Lcp_cat_dom"/>
</dbReference>
<dbReference type="GO" id="GO:0016491">
    <property type="term" value="F:oxidoreductase activity"/>
    <property type="evidence" value="ECO:0007669"/>
    <property type="project" value="InterPro"/>
</dbReference>
<sequence>MSPKTNALHRMGDTDSGDDPKWDWLLRLHGDDGGRALKMARAERIDDGYFGPDSISWKIYNNLVVSGMGAMSGLFIATLDPVGGYGVGQHSVYYTDTLGRVRRSLQFFSGAVFGDTAMADRLGRDLFRRHSRVNGELPSTGESYRANHVEALKFTYVMGWPHLWRAYKAFGDPDATEQDERDFYAEQHIVAELLGIPSGELPLTPEEVRKWVQDAEEQIVAFTRPAQEMIDFLLHPPLFPLWPMLPISVGARVLTWAAIPLMSPYVREISDLSRMTIRPKIGTLLIRLAARLVKTPVVDRVFSFFFGFDTWGYYHNAARRTLGTGRAPFTHNPGLALQQGKGGTLSAREEQGTPAKAGL</sequence>
<evidence type="ECO:0000313" key="5">
    <source>
        <dbReference type="Proteomes" id="UP000294844"/>
    </source>
</evidence>
<name>A0A4R8SDI1_9MYCO</name>
<protein>
    <recommendedName>
        <fullName evidence="2">ER-bound oxygenase mpaB/mpaB'/Rubber oxygenase catalytic domain-containing protein</fullName>
    </recommendedName>
</protein>
<gene>
    <name evidence="4" type="ORF">CCUG60883_00061</name>
    <name evidence="3" type="ORF">CCUG60885_03120</name>
</gene>
<feature type="domain" description="ER-bound oxygenase mpaB/mpaB'/Rubber oxygenase catalytic" evidence="2">
    <location>
        <begin position="57"/>
        <end position="275"/>
    </location>
</feature>
<evidence type="ECO:0000313" key="4">
    <source>
        <dbReference type="EMBL" id="TEA09300.1"/>
    </source>
</evidence>
<reference evidence="5 6" key="1">
    <citation type="journal article" date="2019" name="Sci. Rep.">
        <title>Extended insight into the Mycobacterium chelonae-abscessus complex through whole genome sequencing of Mycobacterium salmoniphilum outbreak and Mycobacterium salmoniphilum-like strains.</title>
        <authorList>
            <person name="Behra P.R.K."/>
            <person name="Das S."/>
            <person name="Pettersson B.M.F."/>
            <person name="Shirreff L."/>
            <person name="DuCote T."/>
            <person name="Jacobsson K.G."/>
            <person name="Ennis D.G."/>
            <person name="Kirsebom L.A."/>
        </authorList>
    </citation>
    <scope>NUCLEOTIDE SEQUENCE [LARGE SCALE GENOMIC DNA]</scope>
    <source>
        <strain evidence="4 5">CCUG 60883</strain>
        <strain evidence="3 6">CCUG 60885</strain>
    </source>
</reference>
<dbReference type="PANTHER" id="PTHR36151">
    <property type="entry name" value="BLR2777 PROTEIN"/>
    <property type="match status" value="1"/>
</dbReference>
<proteinExistence type="predicted"/>
<organism evidence="3 6">
    <name type="scientific">Mycobacteroides salmoniphilum</name>
    <dbReference type="NCBI Taxonomy" id="404941"/>
    <lineage>
        <taxon>Bacteria</taxon>
        <taxon>Bacillati</taxon>
        <taxon>Actinomycetota</taxon>
        <taxon>Actinomycetes</taxon>
        <taxon>Mycobacteriales</taxon>
        <taxon>Mycobacteriaceae</taxon>
        <taxon>Mycobacteroides</taxon>
    </lineage>
</organism>
<dbReference type="EMBL" id="PECM01000001">
    <property type="protein sequence ID" value="TEA09300.1"/>
    <property type="molecule type" value="Genomic_DNA"/>
</dbReference>
<dbReference type="AlphaFoldDB" id="A0A4R8SDI1"/>
<dbReference type="Pfam" id="PF09995">
    <property type="entry name" value="MPAB_Lcp_cat"/>
    <property type="match status" value="1"/>
</dbReference>
<dbReference type="RefSeq" id="WP_134147440.1">
    <property type="nucleotide sequence ID" value="NZ_PECK01000006.1"/>
</dbReference>
<evidence type="ECO:0000313" key="6">
    <source>
        <dbReference type="Proteomes" id="UP000295685"/>
    </source>
</evidence>